<evidence type="ECO:0000313" key="10">
    <source>
        <dbReference type="Proteomes" id="UP000010847"/>
    </source>
</evidence>
<dbReference type="EC" id="3.4.21.89" evidence="4 7"/>
<evidence type="ECO:0000259" key="8">
    <source>
        <dbReference type="Pfam" id="PF10502"/>
    </source>
</evidence>
<dbReference type="OrthoDB" id="9802919at2"/>
<feature type="domain" description="Peptidase S26" evidence="8">
    <location>
        <begin position="13"/>
        <end position="161"/>
    </location>
</feature>
<keyword evidence="7" id="KW-0645">Protease</keyword>
<dbReference type="eggNOG" id="COG0681">
    <property type="taxonomic scope" value="Bacteria"/>
</dbReference>
<dbReference type="PROSITE" id="PS00761">
    <property type="entry name" value="SPASE_I_3"/>
    <property type="match status" value="1"/>
</dbReference>
<comment type="similarity">
    <text evidence="3 7">Belongs to the peptidase S26 family.</text>
</comment>
<dbReference type="InterPro" id="IPR036286">
    <property type="entry name" value="LexA/Signal_pep-like_sf"/>
</dbReference>
<dbReference type="PANTHER" id="PTHR43390:SF1">
    <property type="entry name" value="CHLOROPLAST PROCESSING PEPTIDASE"/>
    <property type="match status" value="1"/>
</dbReference>
<dbReference type="InterPro" id="IPR019758">
    <property type="entry name" value="Pept_S26A_signal_pept_1_CS"/>
</dbReference>
<dbReference type="PRINTS" id="PR00727">
    <property type="entry name" value="LEADERPTASE"/>
</dbReference>
<reference evidence="9 10" key="1">
    <citation type="submission" date="2013-12" db="EMBL/GenBank/DDBJ databases">
        <authorList>
            <consortium name="DOE Joint Genome Institute"/>
            <person name="Smidt H."/>
            <person name="Huntemann M."/>
            <person name="Han J."/>
            <person name="Chen A."/>
            <person name="Kyrpides N."/>
            <person name="Mavromatis K."/>
            <person name="Markowitz V."/>
            <person name="Palaniappan K."/>
            <person name="Ivanova N."/>
            <person name="Schaumberg A."/>
            <person name="Pati A."/>
            <person name="Liolios K."/>
            <person name="Nordberg H.P."/>
            <person name="Cantor M.N."/>
            <person name="Hua S.X."/>
            <person name="Woyke T."/>
        </authorList>
    </citation>
    <scope>NUCLEOTIDE SEQUENCE [LARGE SCALE GENOMIC DNA]</scope>
    <source>
        <strain evidence="10">DSM 15288</strain>
    </source>
</reference>
<dbReference type="RefSeq" id="WP_006718157.1">
    <property type="nucleotide sequence ID" value="NZ_CP007032.1"/>
</dbReference>
<dbReference type="NCBIfam" id="TIGR02227">
    <property type="entry name" value="sigpep_I_bact"/>
    <property type="match status" value="1"/>
</dbReference>
<comment type="catalytic activity">
    <reaction evidence="1 7">
        <text>Cleavage of hydrophobic, N-terminal signal or leader sequences from secreted and periplasmic proteins.</text>
        <dbReference type="EC" id="3.4.21.89"/>
    </reaction>
</comment>
<dbReference type="Gene3D" id="2.10.109.10">
    <property type="entry name" value="Umud Fragment, subunit A"/>
    <property type="match status" value="1"/>
</dbReference>
<keyword evidence="10" id="KW-1185">Reference proteome</keyword>
<protein>
    <recommendedName>
        <fullName evidence="4 7">Signal peptidase I</fullName>
        <ecNumber evidence="4 7">3.4.21.89</ecNumber>
    </recommendedName>
</protein>
<dbReference type="InterPro" id="IPR000223">
    <property type="entry name" value="Pept_S26A_signal_pept_1"/>
</dbReference>
<accession>W0E9Y2</accession>
<keyword evidence="7" id="KW-0472">Membrane</keyword>
<dbReference type="AlphaFoldDB" id="W0E9Y2"/>
<dbReference type="STRING" id="871968.DESME_11545"/>
<dbReference type="EMBL" id="CP007032">
    <property type="protein sequence ID" value="AHF07572.1"/>
    <property type="molecule type" value="Genomic_DNA"/>
</dbReference>
<comment type="subcellular location">
    <subcellularLocation>
        <location evidence="2">Cell membrane</location>
        <topology evidence="2">Single-pass type II membrane protein</topology>
    </subcellularLocation>
    <subcellularLocation>
        <location evidence="7">Membrane</location>
        <topology evidence="7">Single-pass type II membrane protein</topology>
    </subcellularLocation>
</comment>
<dbReference type="SUPFAM" id="SSF51306">
    <property type="entry name" value="LexA/Signal peptidase"/>
    <property type="match status" value="1"/>
</dbReference>
<organism evidence="9 10">
    <name type="scientific">Desulfitobacterium metallireducens DSM 15288</name>
    <dbReference type="NCBI Taxonomy" id="871968"/>
    <lineage>
        <taxon>Bacteria</taxon>
        <taxon>Bacillati</taxon>
        <taxon>Bacillota</taxon>
        <taxon>Clostridia</taxon>
        <taxon>Eubacteriales</taxon>
        <taxon>Desulfitobacteriaceae</taxon>
        <taxon>Desulfitobacterium</taxon>
    </lineage>
</organism>
<name>W0E9Y2_9FIRM</name>
<evidence type="ECO:0000256" key="6">
    <source>
        <dbReference type="PIRSR" id="PIRSR600223-1"/>
    </source>
</evidence>
<feature type="active site" evidence="6">
    <location>
        <position position="38"/>
    </location>
</feature>
<keyword evidence="7" id="KW-0812">Transmembrane</keyword>
<evidence type="ECO:0000256" key="7">
    <source>
        <dbReference type="RuleBase" id="RU362042"/>
    </source>
</evidence>
<dbReference type="Proteomes" id="UP000010847">
    <property type="component" value="Chromosome"/>
</dbReference>
<dbReference type="CDD" id="cd06530">
    <property type="entry name" value="S26_SPase_I"/>
    <property type="match status" value="1"/>
</dbReference>
<feature type="active site" evidence="6">
    <location>
        <position position="81"/>
    </location>
</feature>
<keyword evidence="5 7" id="KW-0378">Hydrolase</keyword>
<dbReference type="InterPro" id="IPR019533">
    <property type="entry name" value="Peptidase_S26"/>
</dbReference>
<gene>
    <name evidence="9" type="ORF">DESME_11545</name>
</gene>
<evidence type="ECO:0000256" key="1">
    <source>
        <dbReference type="ARBA" id="ARBA00000677"/>
    </source>
</evidence>
<feature type="transmembrane region" description="Helical" evidence="7">
    <location>
        <begin position="7"/>
        <end position="28"/>
    </location>
</feature>
<dbReference type="GO" id="GO:0009003">
    <property type="term" value="F:signal peptidase activity"/>
    <property type="evidence" value="ECO:0007669"/>
    <property type="project" value="UniProtKB-EC"/>
</dbReference>
<sequence length="170" mass="19467">MRQKMRLGGLTWTLIGIILIGILLRLFVFKPYLIPSASMEPGITSGDRILVNQLSYRFGAPSRGDILVFAYPRDPSRTFVKRVIALEGETVELKDNQVFINGQLVNEPYLKPGDYPPFGPETIPQKNVFVLGDNRRQSEDSREWGLLPYNYLIGKATMIYYPLQRIKFLQ</sequence>
<dbReference type="GO" id="GO:0005886">
    <property type="term" value="C:plasma membrane"/>
    <property type="evidence" value="ECO:0007669"/>
    <property type="project" value="UniProtKB-SubCell"/>
</dbReference>
<evidence type="ECO:0000256" key="5">
    <source>
        <dbReference type="ARBA" id="ARBA00022801"/>
    </source>
</evidence>
<evidence type="ECO:0000256" key="3">
    <source>
        <dbReference type="ARBA" id="ARBA00009370"/>
    </source>
</evidence>
<evidence type="ECO:0000256" key="4">
    <source>
        <dbReference type="ARBA" id="ARBA00013208"/>
    </source>
</evidence>
<dbReference type="GO" id="GO:0004252">
    <property type="term" value="F:serine-type endopeptidase activity"/>
    <property type="evidence" value="ECO:0007669"/>
    <property type="project" value="InterPro"/>
</dbReference>
<proteinExistence type="inferred from homology"/>
<dbReference type="Pfam" id="PF10502">
    <property type="entry name" value="Peptidase_S26"/>
    <property type="match status" value="1"/>
</dbReference>
<evidence type="ECO:0000256" key="2">
    <source>
        <dbReference type="ARBA" id="ARBA00004401"/>
    </source>
</evidence>
<dbReference type="GO" id="GO:0006465">
    <property type="term" value="P:signal peptide processing"/>
    <property type="evidence" value="ECO:0007669"/>
    <property type="project" value="InterPro"/>
</dbReference>
<dbReference type="PANTHER" id="PTHR43390">
    <property type="entry name" value="SIGNAL PEPTIDASE I"/>
    <property type="match status" value="1"/>
</dbReference>
<dbReference type="KEGG" id="dmt:DESME_11545"/>
<evidence type="ECO:0000313" key="9">
    <source>
        <dbReference type="EMBL" id="AHF07572.1"/>
    </source>
</evidence>
<dbReference type="HOGENOM" id="CLU_028723_5_1_9"/>
<keyword evidence="7" id="KW-1133">Transmembrane helix</keyword>